<sequence>MKLPLPAIRTLNFHLQNLVFKSGVLDEIIGFLKITCESLNQDFGRDCMVAFDEIYIKAGVDYCVYSGTYIGGITLPKHEGVATKALVILVGGLILLAVTSDMGSANQAVWKTFGKKAGRKCQTKMMS</sequence>
<dbReference type="Pfam" id="PF21787">
    <property type="entry name" value="TNP-like_RNaseH_N"/>
    <property type="match status" value="1"/>
</dbReference>
<dbReference type="EMBL" id="JALNTZ010000003">
    <property type="protein sequence ID" value="KAJ3658228.1"/>
    <property type="molecule type" value="Genomic_DNA"/>
</dbReference>
<feature type="domain" description="Transposable element P transposase-like RNase H" evidence="1">
    <location>
        <begin position="21"/>
        <end position="93"/>
    </location>
</feature>
<organism evidence="2 3">
    <name type="scientific">Zophobas morio</name>
    <dbReference type="NCBI Taxonomy" id="2755281"/>
    <lineage>
        <taxon>Eukaryota</taxon>
        <taxon>Metazoa</taxon>
        <taxon>Ecdysozoa</taxon>
        <taxon>Arthropoda</taxon>
        <taxon>Hexapoda</taxon>
        <taxon>Insecta</taxon>
        <taxon>Pterygota</taxon>
        <taxon>Neoptera</taxon>
        <taxon>Endopterygota</taxon>
        <taxon>Coleoptera</taxon>
        <taxon>Polyphaga</taxon>
        <taxon>Cucujiformia</taxon>
        <taxon>Tenebrionidae</taxon>
        <taxon>Zophobas</taxon>
    </lineage>
</organism>
<gene>
    <name evidence="2" type="ORF">Zmor_009981</name>
</gene>
<evidence type="ECO:0000313" key="3">
    <source>
        <dbReference type="Proteomes" id="UP001168821"/>
    </source>
</evidence>
<keyword evidence="3" id="KW-1185">Reference proteome</keyword>
<name>A0AA38II03_9CUCU</name>
<dbReference type="InterPro" id="IPR048365">
    <property type="entry name" value="TNP-like_RNaseH_N"/>
</dbReference>
<evidence type="ECO:0000313" key="2">
    <source>
        <dbReference type="EMBL" id="KAJ3658228.1"/>
    </source>
</evidence>
<dbReference type="Proteomes" id="UP001168821">
    <property type="component" value="Unassembled WGS sequence"/>
</dbReference>
<evidence type="ECO:0000259" key="1">
    <source>
        <dbReference type="Pfam" id="PF21787"/>
    </source>
</evidence>
<comment type="caution">
    <text evidence="2">The sequence shown here is derived from an EMBL/GenBank/DDBJ whole genome shotgun (WGS) entry which is preliminary data.</text>
</comment>
<reference evidence="2" key="1">
    <citation type="journal article" date="2023" name="G3 (Bethesda)">
        <title>Whole genome assemblies of Zophobas morio and Tenebrio molitor.</title>
        <authorList>
            <person name="Kaur S."/>
            <person name="Stinson S.A."/>
            <person name="diCenzo G.C."/>
        </authorList>
    </citation>
    <scope>NUCLEOTIDE SEQUENCE</scope>
    <source>
        <strain evidence="2">QUZm001</strain>
    </source>
</reference>
<accession>A0AA38II03</accession>
<protein>
    <recommendedName>
        <fullName evidence="1">Transposable element P transposase-like RNase H domain-containing protein</fullName>
    </recommendedName>
</protein>
<proteinExistence type="predicted"/>
<dbReference type="AlphaFoldDB" id="A0AA38II03"/>